<protein>
    <recommendedName>
        <fullName evidence="3">MoaD/ThiS family protein</fullName>
    </recommendedName>
</protein>
<dbReference type="InterPro" id="IPR012675">
    <property type="entry name" value="Beta-grasp_dom_sf"/>
</dbReference>
<dbReference type="InterPro" id="IPR016155">
    <property type="entry name" value="Mopterin_synth/thiamin_S_b"/>
</dbReference>
<dbReference type="Gene3D" id="3.10.20.30">
    <property type="match status" value="1"/>
</dbReference>
<dbReference type="EMBL" id="JADEZV010000002">
    <property type="protein sequence ID" value="MBE9391203.1"/>
    <property type="molecule type" value="Genomic_DNA"/>
</dbReference>
<dbReference type="RefSeq" id="WP_014557744.1">
    <property type="nucleotide sequence ID" value="NZ_JADEZV010000002.1"/>
</dbReference>
<dbReference type="AlphaFoldDB" id="A0A843A8N3"/>
<proteinExistence type="predicted"/>
<dbReference type="GeneID" id="12449683"/>
<accession>A0A843A8N3</accession>
<evidence type="ECO:0008006" key="3">
    <source>
        <dbReference type="Google" id="ProtNLM"/>
    </source>
</evidence>
<reference evidence="1" key="1">
    <citation type="submission" date="2020-10" db="EMBL/GenBank/DDBJ databases">
        <title>Fervidococcus fontis strain 3639Fd - the first crenarchaeon capable of growth on lipids.</title>
        <authorList>
            <person name="Kochetkova T.V."/>
            <person name="Elcheninov A.G."/>
            <person name="Toschakov S.V."/>
            <person name="Kublanov I.V."/>
        </authorList>
    </citation>
    <scope>NUCLEOTIDE SEQUENCE</scope>
    <source>
        <strain evidence="1">3639Fd</strain>
    </source>
</reference>
<dbReference type="Proteomes" id="UP000652307">
    <property type="component" value="Unassembled WGS sequence"/>
</dbReference>
<evidence type="ECO:0000313" key="2">
    <source>
        <dbReference type="Proteomes" id="UP000652307"/>
    </source>
</evidence>
<sequence length="91" mass="10594">MEREISVYVEFVGPAKEKVGRGFMWVKLPSGSNLRNFFYSIFQNRNEAEDFLSRIEREELFVFLNGRRARDLSAMLNDGDKIYVTFIAFGG</sequence>
<evidence type="ECO:0000313" key="1">
    <source>
        <dbReference type="EMBL" id="MBE9391203.1"/>
    </source>
</evidence>
<name>A0A843A8N3_9CREN</name>
<gene>
    <name evidence="1" type="ORF">IOK49_03820</name>
</gene>
<comment type="caution">
    <text evidence="1">The sequence shown here is derived from an EMBL/GenBank/DDBJ whole genome shotgun (WGS) entry which is preliminary data.</text>
</comment>
<dbReference type="SUPFAM" id="SSF54285">
    <property type="entry name" value="MoaD/ThiS"/>
    <property type="match status" value="1"/>
</dbReference>
<organism evidence="1 2">
    <name type="scientific">Fervidicoccus fontis</name>
    <dbReference type="NCBI Taxonomy" id="683846"/>
    <lineage>
        <taxon>Archaea</taxon>
        <taxon>Thermoproteota</taxon>
        <taxon>Thermoprotei</taxon>
        <taxon>Fervidicoccales</taxon>
        <taxon>Fervidicoccaceae</taxon>
        <taxon>Fervidicoccus</taxon>
    </lineage>
</organism>